<sequence length="243" mass="28221">MTEAWQEILMYTVKNRKGKFALYPFGNNALLIKQFLNNVLGVSEKMRIDNGYSNFTDYVVPVDSITKINDYQEYIYIISSIAHCFSHELLLRGVTEKNIVLCYPEYTTCIKRLVAYNDAIIFLLKKLNPKSIYDAQLFFASGLGKSLYSGIGYRTEFLAEIELYADKDKIVQLFPAQKKMYTEMQSDNVDMILCVNSFDVSMKDLKYKNMIVISQNPIMELEEIKNYKFMYSYLYVYILGGVS</sequence>
<dbReference type="RefSeq" id="WP_120468079.1">
    <property type="nucleotide sequence ID" value="NZ_RAYQ01000005.1"/>
</dbReference>
<gene>
    <name evidence="1" type="ORF">D7V94_06715</name>
</gene>
<dbReference type="Proteomes" id="UP000280696">
    <property type="component" value="Unassembled WGS sequence"/>
</dbReference>
<organism evidence="1 2">
    <name type="scientific">Parablautia intestinalis</name>
    <dbReference type="NCBI Taxonomy" id="2320100"/>
    <lineage>
        <taxon>Bacteria</taxon>
        <taxon>Bacillati</taxon>
        <taxon>Bacillota</taxon>
        <taxon>Clostridia</taxon>
        <taxon>Lachnospirales</taxon>
        <taxon>Lachnospiraceae</taxon>
        <taxon>Parablautia</taxon>
    </lineage>
</organism>
<dbReference type="AlphaFoldDB" id="A0A3A9AM13"/>
<proteinExistence type="predicted"/>
<keyword evidence="2" id="KW-1185">Reference proteome</keyword>
<evidence type="ECO:0000313" key="2">
    <source>
        <dbReference type="Proteomes" id="UP000280696"/>
    </source>
</evidence>
<reference evidence="1 2" key="1">
    <citation type="submission" date="2018-09" db="EMBL/GenBank/DDBJ databases">
        <title>Murine metabolic-syndrome-specific gut microbial biobank.</title>
        <authorList>
            <person name="Liu C."/>
        </authorList>
    </citation>
    <scope>NUCLEOTIDE SEQUENCE [LARGE SCALE GENOMIC DNA]</scope>
    <source>
        <strain evidence="1 2">0.1xD8-82</strain>
    </source>
</reference>
<dbReference type="EMBL" id="RAYQ01000005">
    <property type="protein sequence ID" value="RKI92368.1"/>
    <property type="molecule type" value="Genomic_DNA"/>
</dbReference>
<name>A0A3A9AM13_9FIRM</name>
<comment type="caution">
    <text evidence="1">The sequence shown here is derived from an EMBL/GenBank/DDBJ whole genome shotgun (WGS) entry which is preliminary data.</text>
</comment>
<protein>
    <submittedName>
        <fullName evidence="1">Uncharacterized protein</fullName>
    </submittedName>
</protein>
<evidence type="ECO:0000313" key="1">
    <source>
        <dbReference type="EMBL" id="RKI92368.1"/>
    </source>
</evidence>
<accession>A0A3A9AM13</accession>